<dbReference type="GO" id="GO:0140359">
    <property type="term" value="F:ABC-type transporter activity"/>
    <property type="evidence" value="ECO:0007669"/>
    <property type="project" value="InterPro"/>
</dbReference>
<evidence type="ECO:0000256" key="11">
    <source>
        <dbReference type="SAM" id="MobiDB-lite"/>
    </source>
</evidence>
<dbReference type="SUPFAM" id="SSF90123">
    <property type="entry name" value="ABC transporter transmembrane region"/>
    <property type="match status" value="1"/>
</dbReference>
<dbReference type="AlphaFoldDB" id="A0AAW1AV45"/>
<gene>
    <name evidence="15" type="ORF">NXF25_016170</name>
</gene>
<evidence type="ECO:0000313" key="15">
    <source>
        <dbReference type="EMBL" id="KAK9393718.1"/>
    </source>
</evidence>
<evidence type="ECO:0000256" key="10">
    <source>
        <dbReference type="ARBA" id="ARBA00048046"/>
    </source>
</evidence>
<keyword evidence="16" id="KW-1185">Reference proteome</keyword>
<dbReference type="InterPro" id="IPR039421">
    <property type="entry name" value="Type_1_exporter"/>
</dbReference>
<feature type="domain" description="ABC transporter" evidence="13">
    <location>
        <begin position="484"/>
        <end position="718"/>
    </location>
</feature>
<feature type="region of interest" description="Disordered" evidence="11">
    <location>
        <begin position="727"/>
        <end position="747"/>
    </location>
</feature>
<reference evidence="15 16" key="1">
    <citation type="journal article" date="2024" name="Proc. Natl. Acad. Sci. U.S.A.">
        <title>The genetic regulatory architecture and epigenomic basis for age-related changes in rattlesnake venom.</title>
        <authorList>
            <person name="Hogan M.P."/>
            <person name="Holding M.L."/>
            <person name="Nystrom G.S."/>
            <person name="Colston T.J."/>
            <person name="Bartlett D.A."/>
            <person name="Mason A.J."/>
            <person name="Ellsworth S.A."/>
            <person name="Rautsaw R.M."/>
            <person name="Lawrence K.C."/>
            <person name="Strickland J.L."/>
            <person name="He B."/>
            <person name="Fraser P."/>
            <person name="Margres M.J."/>
            <person name="Gilbert D.M."/>
            <person name="Gibbs H.L."/>
            <person name="Parkinson C.L."/>
            <person name="Rokyta D.R."/>
        </authorList>
    </citation>
    <scope>NUCLEOTIDE SEQUENCE [LARGE SCALE GENOMIC DNA]</scope>
    <source>
        <tissue evidence="15">Blood</tissue>
    </source>
</reference>
<accession>A0AAW1AV45</accession>
<evidence type="ECO:0000313" key="16">
    <source>
        <dbReference type="Proteomes" id="UP001474421"/>
    </source>
</evidence>
<comment type="caution">
    <text evidence="15">The sequence shown here is derived from an EMBL/GenBank/DDBJ whole genome shotgun (WGS) entry which is preliminary data.</text>
</comment>
<feature type="domain" description="ABC transmembrane type-1" evidence="14">
    <location>
        <begin position="153"/>
        <end position="448"/>
    </location>
</feature>
<dbReference type="PANTHER" id="PTHR24221">
    <property type="entry name" value="ATP-BINDING CASSETTE SUB-FAMILY B"/>
    <property type="match status" value="1"/>
</dbReference>
<dbReference type="InterPro" id="IPR017871">
    <property type="entry name" value="ABC_transporter-like_CS"/>
</dbReference>
<keyword evidence="6 12" id="KW-1133">Transmembrane helix</keyword>
<keyword evidence="3 12" id="KW-0812">Transmembrane</keyword>
<evidence type="ECO:0000259" key="14">
    <source>
        <dbReference type="PROSITE" id="PS50929"/>
    </source>
</evidence>
<dbReference type="CDD" id="cd03253">
    <property type="entry name" value="ABCC_ATM1_transporter"/>
    <property type="match status" value="1"/>
</dbReference>
<comment type="catalytic activity">
    <reaction evidence="10">
        <text>(glutathione)4[2Fe(III)-2S] cluster(in) + ATP + H2O = (glutathione)4[2Fe(III)-2S] cluster(out) + ADP + phosphate + H(+)</text>
        <dbReference type="Rhea" id="RHEA:67028"/>
        <dbReference type="ChEBI" id="CHEBI:15377"/>
        <dbReference type="ChEBI" id="CHEBI:15378"/>
        <dbReference type="ChEBI" id="CHEBI:30616"/>
        <dbReference type="ChEBI" id="CHEBI:43474"/>
        <dbReference type="ChEBI" id="CHEBI:167627"/>
        <dbReference type="ChEBI" id="CHEBI:456216"/>
    </reaction>
    <physiologicalReaction direction="left-to-right" evidence="10">
        <dbReference type="Rhea" id="RHEA:67029"/>
    </physiologicalReaction>
</comment>
<dbReference type="InterPro" id="IPR011527">
    <property type="entry name" value="ABC1_TM_dom"/>
</dbReference>
<dbReference type="InterPro" id="IPR003439">
    <property type="entry name" value="ABC_transporter-like_ATP-bd"/>
</dbReference>
<dbReference type="PROSITE" id="PS50929">
    <property type="entry name" value="ABC_TM1F"/>
    <property type="match status" value="1"/>
</dbReference>
<evidence type="ECO:0000256" key="5">
    <source>
        <dbReference type="ARBA" id="ARBA00022840"/>
    </source>
</evidence>
<proteinExistence type="predicted"/>
<evidence type="ECO:0000256" key="2">
    <source>
        <dbReference type="ARBA" id="ARBA00022448"/>
    </source>
</evidence>
<feature type="transmembrane region" description="Helical" evidence="12">
    <location>
        <begin position="152"/>
        <end position="173"/>
    </location>
</feature>
<keyword evidence="5 15" id="KW-0067">ATP-binding</keyword>
<dbReference type="SUPFAM" id="SSF52540">
    <property type="entry name" value="P-loop containing nucleoside triphosphate hydrolases"/>
    <property type="match status" value="1"/>
</dbReference>
<dbReference type="SMART" id="SM00382">
    <property type="entry name" value="AAA"/>
    <property type="match status" value="1"/>
</dbReference>
<evidence type="ECO:0000256" key="12">
    <source>
        <dbReference type="SAM" id="Phobius"/>
    </source>
</evidence>
<protein>
    <recommendedName>
        <fullName evidence="8">Iron-sulfur clusters transporter ABCB7, mitochondrial</fullName>
    </recommendedName>
    <alternativeName>
        <fullName evidence="9">ATP-binding cassette sub-family B member 7, mitochondrial</fullName>
    </alternativeName>
</protein>
<organism evidence="15 16">
    <name type="scientific">Crotalus adamanteus</name>
    <name type="common">Eastern diamondback rattlesnake</name>
    <dbReference type="NCBI Taxonomy" id="8729"/>
    <lineage>
        <taxon>Eukaryota</taxon>
        <taxon>Metazoa</taxon>
        <taxon>Chordata</taxon>
        <taxon>Craniata</taxon>
        <taxon>Vertebrata</taxon>
        <taxon>Euteleostomi</taxon>
        <taxon>Lepidosauria</taxon>
        <taxon>Squamata</taxon>
        <taxon>Bifurcata</taxon>
        <taxon>Unidentata</taxon>
        <taxon>Episquamata</taxon>
        <taxon>Toxicofera</taxon>
        <taxon>Serpentes</taxon>
        <taxon>Colubroidea</taxon>
        <taxon>Viperidae</taxon>
        <taxon>Crotalinae</taxon>
        <taxon>Crotalus</taxon>
    </lineage>
</organism>
<feature type="transmembrane region" description="Helical" evidence="12">
    <location>
        <begin position="305"/>
        <end position="326"/>
    </location>
</feature>
<evidence type="ECO:0000256" key="9">
    <source>
        <dbReference type="ARBA" id="ARBA00042945"/>
    </source>
</evidence>
<evidence type="ECO:0000256" key="7">
    <source>
        <dbReference type="ARBA" id="ARBA00023136"/>
    </source>
</evidence>
<dbReference type="GO" id="GO:0005743">
    <property type="term" value="C:mitochondrial inner membrane"/>
    <property type="evidence" value="ECO:0007669"/>
    <property type="project" value="UniProtKB-SubCell"/>
</dbReference>
<dbReference type="PROSITE" id="PS50893">
    <property type="entry name" value="ABC_TRANSPORTER_2"/>
    <property type="match status" value="1"/>
</dbReference>
<dbReference type="GO" id="GO:0005524">
    <property type="term" value="F:ATP binding"/>
    <property type="evidence" value="ECO:0007669"/>
    <property type="project" value="UniProtKB-KW"/>
</dbReference>
<evidence type="ECO:0000256" key="1">
    <source>
        <dbReference type="ARBA" id="ARBA00004448"/>
    </source>
</evidence>
<feature type="transmembrane region" description="Helical" evidence="12">
    <location>
        <begin position="272"/>
        <end position="299"/>
    </location>
</feature>
<feature type="transmembrane region" description="Helical" evidence="12">
    <location>
        <begin position="423"/>
        <end position="443"/>
    </location>
</feature>
<feature type="transmembrane region" description="Helical" evidence="12">
    <location>
        <begin position="193"/>
        <end position="210"/>
    </location>
</feature>
<evidence type="ECO:0000259" key="13">
    <source>
        <dbReference type="PROSITE" id="PS50893"/>
    </source>
</evidence>
<dbReference type="InterPro" id="IPR003593">
    <property type="entry name" value="AAA+_ATPase"/>
</dbReference>
<feature type="transmembrane region" description="Helical" evidence="12">
    <location>
        <begin position="386"/>
        <end position="408"/>
    </location>
</feature>
<dbReference type="Gene3D" id="3.40.50.300">
    <property type="entry name" value="P-loop containing nucleotide triphosphate hydrolases"/>
    <property type="match status" value="1"/>
</dbReference>
<comment type="subcellular location">
    <subcellularLocation>
        <location evidence="1">Mitochondrion inner membrane</location>
        <topology evidence="1">Multi-pass membrane protein</topology>
    </subcellularLocation>
</comment>
<dbReference type="Gene3D" id="1.20.1560.10">
    <property type="entry name" value="ABC transporter type 1, transmembrane domain"/>
    <property type="match status" value="1"/>
</dbReference>
<keyword evidence="7 12" id="KW-0472">Membrane</keyword>
<dbReference type="PANTHER" id="PTHR24221:SF402">
    <property type="entry name" value="IRON-SULFUR CLUSTERS TRANSPORTER ABCB7, MITOCHONDRIAL"/>
    <property type="match status" value="1"/>
</dbReference>
<dbReference type="FunFam" id="1.20.1560.10:FF:000004">
    <property type="entry name" value="ATP-binding cassette sub-family B member 7"/>
    <property type="match status" value="1"/>
</dbReference>
<evidence type="ECO:0000256" key="3">
    <source>
        <dbReference type="ARBA" id="ARBA00022692"/>
    </source>
</evidence>
<keyword evidence="4" id="KW-0547">Nucleotide-binding</keyword>
<dbReference type="Proteomes" id="UP001474421">
    <property type="component" value="Unassembled WGS sequence"/>
</dbReference>
<dbReference type="GO" id="GO:0006879">
    <property type="term" value="P:intracellular iron ion homeostasis"/>
    <property type="evidence" value="ECO:0007669"/>
    <property type="project" value="TreeGrafter"/>
</dbReference>
<dbReference type="Pfam" id="PF00664">
    <property type="entry name" value="ABC_membrane"/>
    <property type="match status" value="1"/>
</dbReference>
<dbReference type="Pfam" id="PF00005">
    <property type="entry name" value="ABC_tran"/>
    <property type="match status" value="1"/>
</dbReference>
<name>A0AAW1AV45_CROAD</name>
<keyword evidence="2" id="KW-0813">Transport</keyword>
<evidence type="ECO:0000256" key="8">
    <source>
        <dbReference type="ARBA" id="ARBA00041016"/>
    </source>
</evidence>
<dbReference type="GO" id="GO:0016887">
    <property type="term" value="F:ATP hydrolysis activity"/>
    <property type="evidence" value="ECO:0007669"/>
    <property type="project" value="InterPro"/>
</dbReference>
<dbReference type="InterPro" id="IPR027417">
    <property type="entry name" value="P-loop_NTPase"/>
</dbReference>
<dbReference type="InterPro" id="IPR036640">
    <property type="entry name" value="ABC1_TM_sf"/>
</dbReference>
<dbReference type="CDD" id="cd18582">
    <property type="entry name" value="ABC_6TM_ATM1_ABCB7"/>
    <property type="match status" value="1"/>
</dbReference>
<evidence type="ECO:0000256" key="4">
    <source>
        <dbReference type="ARBA" id="ARBA00022741"/>
    </source>
</evidence>
<dbReference type="EMBL" id="JAOTOJ010000013">
    <property type="protein sequence ID" value="KAK9393718.1"/>
    <property type="molecule type" value="Genomic_DNA"/>
</dbReference>
<evidence type="ECO:0000256" key="6">
    <source>
        <dbReference type="ARBA" id="ARBA00022989"/>
    </source>
</evidence>
<dbReference type="PROSITE" id="PS00211">
    <property type="entry name" value="ABC_TRANSPORTER_1"/>
    <property type="match status" value="1"/>
</dbReference>
<feature type="compositionally biased region" description="Basic and acidic residues" evidence="11">
    <location>
        <begin position="729"/>
        <end position="747"/>
    </location>
</feature>
<dbReference type="FunFam" id="3.40.50.300:FF:000186">
    <property type="entry name" value="ATP-binding cassette sub-family B member 7, mitochondrial"/>
    <property type="match status" value="1"/>
</dbReference>
<sequence length="765" mass="84432">MHGMQPHFRRRPPLPLRGLPVIPPSPNMALLRALPSFSGDRAAATALRTRPLRVSLRWRGRSLPEASQVPPILNRPTWHSSGKCYTRQLLDAAKHLQGWCQIDKRTCWHGHAGGGLHSDPKKALKEIEGGKILKAMVSYVWPKDRPDLRARVAISLGFLAGAKAMNIVVPFMFKYAVDNLNQLSGNVLNLSDAPSTVATMATAVLIGYGISRAGAALFNEARNAVFGKVAQNSIRRIAKNVFLHLHQLDLGFHLNRQTGALSKAIDRGTRGISFVLSALVFNLGPTLFEVALVSGILYYKCGAHFALVTLGTLGAYTAFTIGLTQWRTKFRIEMNKADNDAGNAAIDSLLNYETVKYFNNENYEAQQYDGFLKTYEKASLKTTSTLALLNFGQSTIFSIGLTAVMVMASKGVVAGNLTVGDLVMVNGLLFQLSLPLNFLGTVYRETRQALIDMNLLFTLLSIDTKIKDKELAPPLQITPQTATIAFDNVHFEYLEGQKVLSGVSFEVPAGRKVALVGGSGSGKSTIIRLLFRFYEPQKGGIYIAGKNIQNVSLESLRKALGVVPQDAVLFHNTIFYNLQYGNINASAEDIYAVAKLAGIHDAILRMPNGYNTQVGERGLKLSGGEKQRIAIARAILKNPPIILYDEATSSLDSITEENILNAMRDIVRHRTSIFIAHRLSTVVDADEIIVLDQGKVAERGKHIDLLTSPNSLYYEMWHTQSSRMLNRSTSERWEERNHHMSKEEERKKLQEEIINSVKGCGNCSC</sequence>